<dbReference type="EMBL" id="GBXM01086980">
    <property type="protein sequence ID" value="JAH21597.1"/>
    <property type="molecule type" value="Transcribed_RNA"/>
</dbReference>
<reference evidence="1" key="2">
    <citation type="journal article" date="2015" name="Fish Shellfish Immunol.">
        <title>Early steps in the European eel (Anguilla anguilla)-Vibrio vulnificus interaction in the gills: Role of the RtxA13 toxin.</title>
        <authorList>
            <person name="Callol A."/>
            <person name="Pajuelo D."/>
            <person name="Ebbesson L."/>
            <person name="Teles M."/>
            <person name="MacKenzie S."/>
            <person name="Amaro C."/>
        </authorList>
    </citation>
    <scope>NUCLEOTIDE SEQUENCE</scope>
</reference>
<evidence type="ECO:0000313" key="1">
    <source>
        <dbReference type="EMBL" id="JAH21597.1"/>
    </source>
</evidence>
<protein>
    <submittedName>
        <fullName evidence="1">Uncharacterized protein</fullName>
    </submittedName>
</protein>
<accession>A0A0E9QYP2</accession>
<proteinExistence type="predicted"/>
<organism evidence="1">
    <name type="scientific">Anguilla anguilla</name>
    <name type="common">European freshwater eel</name>
    <name type="synonym">Muraena anguilla</name>
    <dbReference type="NCBI Taxonomy" id="7936"/>
    <lineage>
        <taxon>Eukaryota</taxon>
        <taxon>Metazoa</taxon>
        <taxon>Chordata</taxon>
        <taxon>Craniata</taxon>
        <taxon>Vertebrata</taxon>
        <taxon>Euteleostomi</taxon>
        <taxon>Actinopterygii</taxon>
        <taxon>Neopterygii</taxon>
        <taxon>Teleostei</taxon>
        <taxon>Anguilliformes</taxon>
        <taxon>Anguillidae</taxon>
        <taxon>Anguilla</taxon>
    </lineage>
</organism>
<sequence>MHIYFGCSKNIVLTLCCLLAISTKGLNLVFQ</sequence>
<dbReference type="AlphaFoldDB" id="A0A0E9QYP2"/>
<reference evidence="1" key="1">
    <citation type="submission" date="2014-11" db="EMBL/GenBank/DDBJ databases">
        <authorList>
            <person name="Amaro Gonzalez C."/>
        </authorList>
    </citation>
    <scope>NUCLEOTIDE SEQUENCE</scope>
</reference>
<name>A0A0E9QYP2_ANGAN</name>